<feature type="transmembrane region" description="Helical" evidence="1">
    <location>
        <begin position="345"/>
        <end position="367"/>
    </location>
</feature>
<gene>
    <name evidence="3" type="ORF">CSUI_000463</name>
</gene>
<dbReference type="AlphaFoldDB" id="A0A2C6LC53"/>
<feature type="transmembrane region" description="Helical" evidence="1">
    <location>
        <begin position="302"/>
        <end position="325"/>
    </location>
</feature>
<evidence type="ECO:0000256" key="1">
    <source>
        <dbReference type="SAM" id="Phobius"/>
    </source>
</evidence>
<comment type="caution">
    <text evidence="3">The sequence shown here is derived from an EMBL/GenBank/DDBJ whole genome shotgun (WGS) entry which is preliminary data.</text>
</comment>
<dbReference type="VEuPathDB" id="ToxoDB:CSUI_000463"/>
<keyword evidence="1" id="KW-0812">Transmembrane</keyword>
<feature type="transmembrane region" description="Helical" evidence="1">
    <location>
        <begin position="193"/>
        <end position="211"/>
    </location>
</feature>
<feature type="chain" id="PRO_5011999407" evidence="2">
    <location>
        <begin position="27"/>
        <end position="475"/>
    </location>
</feature>
<feature type="signal peptide" evidence="2">
    <location>
        <begin position="1"/>
        <end position="26"/>
    </location>
</feature>
<evidence type="ECO:0000313" key="3">
    <source>
        <dbReference type="EMBL" id="PHJ25677.1"/>
    </source>
</evidence>
<evidence type="ECO:0000313" key="4">
    <source>
        <dbReference type="Proteomes" id="UP000221165"/>
    </source>
</evidence>
<sequence length="475" mass="52802">MSAMLVFMALILCLALIVICIVSTLGQGSLFDPTPAPAPLNDKSTGDLWRLHAATIAFVLHDLTLGCGVFTTISSFTKIGYNPVPSANYICLTDLIIAAVAFVSLMAIVVNMQHTTGVSNFDLVRKTQNAPAYFVIFPAALDRVAASNRFDFFNFLAMSFFTPLVVFLESVSIGWVNDTKLQSNVAGERAVKIYAVVCFSFTALFCVVSIVARDVIFIPVIILVAVNAITAAVVAAAVRDARASDRYLNRVKALYVGNMEIWQEQVMRVTLFNHPPVPAIAWLGAVARMFCGCCLSRTRPLFLYRISLFWGITMKHLVPSAMIYLVVQGMRDFPEQWYMMRASPGMRICGVLLVLLAFLLFFSVPFIPKLKWWVCPPPEDYMPISMFPLHTYHPPPRVTFCQAVSHLFKEFSSSSRHTSPHLIDLVSDYKRHQLVARRGTTAARGTSEYLATRPGRRYSSLRESIIGTGFDSGVY</sequence>
<keyword evidence="1" id="KW-0472">Membrane</keyword>
<dbReference type="EMBL" id="MIGC01000185">
    <property type="protein sequence ID" value="PHJ25677.1"/>
    <property type="molecule type" value="Genomic_DNA"/>
</dbReference>
<feature type="transmembrane region" description="Helical" evidence="1">
    <location>
        <begin position="216"/>
        <end position="238"/>
    </location>
</feature>
<dbReference type="OrthoDB" id="6581954at2759"/>
<dbReference type="Proteomes" id="UP000221165">
    <property type="component" value="Unassembled WGS sequence"/>
</dbReference>
<keyword evidence="4" id="KW-1185">Reference proteome</keyword>
<feature type="transmembrane region" description="Helical" evidence="1">
    <location>
        <begin position="89"/>
        <end position="110"/>
    </location>
</feature>
<dbReference type="RefSeq" id="XP_067927323.1">
    <property type="nucleotide sequence ID" value="XM_068060697.1"/>
</dbReference>
<dbReference type="InterPro" id="IPR037272">
    <property type="entry name" value="SNS_sf"/>
</dbReference>
<organism evidence="3 4">
    <name type="scientific">Cystoisospora suis</name>
    <dbReference type="NCBI Taxonomy" id="483139"/>
    <lineage>
        <taxon>Eukaryota</taxon>
        <taxon>Sar</taxon>
        <taxon>Alveolata</taxon>
        <taxon>Apicomplexa</taxon>
        <taxon>Conoidasida</taxon>
        <taxon>Coccidia</taxon>
        <taxon>Eucoccidiorida</taxon>
        <taxon>Eimeriorina</taxon>
        <taxon>Sarcocystidae</taxon>
        <taxon>Cystoisospora</taxon>
    </lineage>
</organism>
<keyword evidence="1" id="KW-1133">Transmembrane helix</keyword>
<keyword evidence="2" id="KW-0732">Signal</keyword>
<feature type="transmembrane region" description="Helical" evidence="1">
    <location>
        <begin position="52"/>
        <end position="77"/>
    </location>
</feature>
<proteinExistence type="predicted"/>
<feature type="transmembrane region" description="Helical" evidence="1">
    <location>
        <begin position="153"/>
        <end position="173"/>
    </location>
</feature>
<evidence type="ECO:0000256" key="2">
    <source>
        <dbReference type="SAM" id="SignalP"/>
    </source>
</evidence>
<accession>A0A2C6LC53</accession>
<dbReference type="GeneID" id="94423908"/>
<reference evidence="3 4" key="1">
    <citation type="journal article" date="2017" name="Int. J. Parasitol.">
        <title>The genome of the protozoan parasite Cystoisospora suis and a reverse vaccinology approach to identify vaccine candidates.</title>
        <authorList>
            <person name="Palmieri N."/>
            <person name="Shrestha A."/>
            <person name="Ruttkowski B."/>
            <person name="Beck T."/>
            <person name="Vogl C."/>
            <person name="Tomley F."/>
            <person name="Blake D.P."/>
            <person name="Joachim A."/>
        </authorList>
    </citation>
    <scope>NUCLEOTIDE SEQUENCE [LARGE SCALE GENOMIC DNA]</scope>
    <source>
        <strain evidence="3 4">Wien I</strain>
    </source>
</reference>
<name>A0A2C6LC53_9APIC</name>
<protein>
    <submittedName>
        <fullName evidence="3">Sodium:neurotransmitter symporter family protein</fullName>
    </submittedName>
</protein>
<dbReference type="SUPFAM" id="SSF161070">
    <property type="entry name" value="SNF-like"/>
    <property type="match status" value="1"/>
</dbReference>